<reference evidence="2 3" key="1">
    <citation type="journal article" date="2011" name="J. Bacteriol.">
        <title>Genome sequence of 'Pedosphaera parvula' Ellin514, an aerobic Verrucomicrobial isolate from pasture soil.</title>
        <authorList>
            <person name="Kant R."/>
            <person name="van Passel M.W."/>
            <person name="Sangwan P."/>
            <person name="Palva A."/>
            <person name="Lucas S."/>
            <person name="Copeland A."/>
            <person name="Lapidus A."/>
            <person name="Glavina Del Rio T."/>
            <person name="Dalin E."/>
            <person name="Tice H."/>
            <person name="Bruce D."/>
            <person name="Goodwin L."/>
            <person name="Pitluck S."/>
            <person name="Chertkov O."/>
            <person name="Larimer F.W."/>
            <person name="Land M.L."/>
            <person name="Hauser L."/>
            <person name="Brettin T.S."/>
            <person name="Detter J.C."/>
            <person name="Han S."/>
            <person name="de Vos W.M."/>
            <person name="Janssen P.H."/>
            <person name="Smidt H."/>
        </authorList>
    </citation>
    <scope>NUCLEOTIDE SEQUENCE [LARGE SCALE GENOMIC DNA]</scope>
    <source>
        <strain evidence="2 3">Ellin514</strain>
    </source>
</reference>
<dbReference type="Pfam" id="PF13649">
    <property type="entry name" value="Methyltransf_25"/>
    <property type="match status" value="1"/>
</dbReference>
<sequence>MSFDLLAPHYRWMEFILAGGKLQRSRTAHLKSIREPKRALLLGEGNGRFLVELLSMHSQARVTCLDASQRMLDCARSRIVKHGMDGGSVEFIHADILEWLPGSQKFDLIVTNFFLDCFTPQQIEMVVEKLAGAATPEAQWLLADFREPPAGMRKLRAKLILQSMYLFFRAVTRLPASRLTPPDSYLRRHRFELVQRSQADWGLLHSDLWNRSGLC</sequence>
<keyword evidence="2" id="KW-0489">Methyltransferase</keyword>
<dbReference type="OrthoDB" id="198177at2"/>
<dbReference type="CDD" id="cd02440">
    <property type="entry name" value="AdoMet_MTases"/>
    <property type="match status" value="1"/>
</dbReference>
<evidence type="ECO:0000313" key="2">
    <source>
        <dbReference type="EMBL" id="EEF62221.1"/>
    </source>
</evidence>
<dbReference type="Proteomes" id="UP000003688">
    <property type="component" value="Unassembled WGS sequence"/>
</dbReference>
<keyword evidence="3" id="KW-1185">Reference proteome</keyword>
<dbReference type="Gene3D" id="3.40.50.150">
    <property type="entry name" value="Vaccinia Virus protein VP39"/>
    <property type="match status" value="1"/>
</dbReference>
<accession>B9XDS5</accession>
<dbReference type="InterPro" id="IPR041698">
    <property type="entry name" value="Methyltransf_25"/>
</dbReference>
<name>B9XDS5_PEDPL</name>
<organism evidence="2 3">
    <name type="scientific">Pedosphaera parvula (strain Ellin514)</name>
    <dbReference type="NCBI Taxonomy" id="320771"/>
    <lineage>
        <taxon>Bacteria</taxon>
        <taxon>Pseudomonadati</taxon>
        <taxon>Verrucomicrobiota</taxon>
        <taxon>Pedosphaerae</taxon>
        <taxon>Pedosphaerales</taxon>
        <taxon>Pedosphaeraceae</taxon>
        <taxon>Pedosphaera</taxon>
    </lineage>
</organism>
<dbReference type="SUPFAM" id="SSF53335">
    <property type="entry name" value="S-adenosyl-L-methionine-dependent methyltransferases"/>
    <property type="match status" value="1"/>
</dbReference>
<evidence type="ECO:0000259" key="1">
    <source>
        <dbReference type="Pfam" id="PF13649"/>
    </source>
</evidence>
<dbReference type="InterPro" id="IPR029063">
    <property type="entry name" value="SAM-dependent_MTases_sf"/>
</dbReference>
<dbReference type="GO" id="GO:0008168">
    <property type="term" value="F:methyltransferase activity"/>
    <property type="evidence" value="ECO:0007669"/>
    <property type="project" value="UniProtKB-KW"/>
</dbReference>
<gene>
    <name evidence="2" type="ORF">Cflav_PD6498</name>
</gene>
<feature type="domain" description="Methyltransferase" evidence="1">
    <location>
        <begin position="41"/>
        <end position="134"/>
    </location>
</feature>
<dbReference type="GO" id="GO:0032259">
    <property type="term" value="P:methylation"/>
    <property type="evidence" value="ECO:0007669"/>
    <property type="project" value="UniProtKB-KW"/>
</dbReference>
<dbReference type="STRING" id="320771.Cflav_PD6498"/>
<evidence type="ECO:0000313" key="3">
    <source>
        <dbReference type="Proteomes" id="UP000003688"/>
    </source>
</evidence>
<keyword evidence="2" id="KW-0808">Transferase</keyword>
<dbReference type="RefSeq" id="WP_007413973.1">
    <property type="nucleotide sequence ID" value="NZ_ABOX02000006.1"/>
</dbReference>
<dbReference type="EMBL" id="ABOX02000006">
    <property type="protein sequence ID" value="EEF62221.1"/>
    <property type="molecule type" value="Genomic_DNA"/>
</dbReference>
<dbReference type="AlphaFoldDB" id="B9XDS5"/>
<proteinExistence type="predicted"/>
<comment type="caution">
    <text evidence="2">The sequence shown here is derived from an EMBL/GenBank/DDBJ whole genome shotgun (WGS) entry which is preliminary data.</text>
</comment>
<protein>
    <submittedName>
        <fullName evidence="2">Methyltransferase type 12</fullName>
    </submittedName>
</protein>